<dbReference type="GO" id="GO:0008270">
    <property type="term" value="F:zinc ion binding"/>
    <property type="evidence" value="ECO:0007669"/>
    <property type="project" value="InterPro"/>
</dbReference>
<dbReference type="AlphaFoldDB" id="A0A183B0J2"/>
<evidence type="ECO:0000256" key="3">
    <source>
        <dbReference type="ARBA" id="ARBA00022723"/>
    </source>
</evidence>
<evidence type="ECO:0000313" key="10">
    <source>
        <dbReference type="Proteomes" id="UP000272942"/>
    </source>
</evidence>
<feature type="transmembrane region" description="Helical" evidence="7">
    <location>
        <begin position="38"/>
        <end position="56"/>
    </location>
</feature>
<keyword evidence="7" id="KW-0812">Transmembrane</keyword>
<dbReference type="SUPFAM" id="SSF51069">
    <property type="entry name" value="Carbonic anhydrase"/>
    <property type="match status" value="1"/>
</dbReference>
<evidence type="ECO:0000256" key="7">
    <source>
        <dbReference type="SAM" id="Phobius"/>
    </source>
</evidence>
<protein>
    <recommendedName>
        <fullName evidence="2">carbonic anhydrase</fullName>
        <ecNumber evidence="2">4.2.1.1</ecNumber>
    </recommendedName>
</protein>
<evidence type="ECO:0000313" key="11">
    <source>
        <dbReference type="WBParaSite" id="ECPE_0001276301-mRNA-1"/>
    </source>
</evidence>
<dbReference type="GO" id="GO:0004089">
    <property type="term" value="F:carbonate dehydratase activity"/>
    <property type="evidence" value="ECO:0007669"/>
    <property type="project" value="UniProtKB-EC"/>
</dbReference>
<feature type="domain" description="Alpha-carbonic anhydrase" evidence="8">
    <location>
        <begin position="64"/>
        <end position="322"/>
    </location>
</feature>
<name>A0A183B0J2_9TREM</name>
<dbReference type="OrthoDB" id="429145at2759"/>
<dbReference type="InterPro" id="IPR036398">
    <property type="entry name" value="CA_dom_sf"/>
</dbReference>
<keyword evidence="3" id="KW-0479">Metal-binding</keyword>
<dbReference type="Proteomes" id="UP000272942">
    <property type="component" value="Unassembled WGS sequence"/>
</dbReference>
<gene>
    <name evidence="9" type="ORF">ECPE_LOCUS12727</name>
</gene>
<keyword evidence="10" id="KW-1185">Reference proteome</keyword>
<dbReference type="PANTHER" id="PTHR18952">
    <property type="entry name" value="CARBONIC ANHYDRASE"/>
    <property type="match status" value="1"/>
</dbReference>
<keyword evidence="7" id="KW-0472">Membrane</keyword>
<reference evidence="11" key="1">
    <citation type="submission" date="2016-06" db="UniProtKB">
        <authorList>
            <consortium name="WormBaseParasite"/>
        </authorList>
    </citation>
    <scope>IDENTIFICATION</scope>
</reference>
<dbReference type="Gene3D" id="3.10.200.10">
    <property type="entry name" value="Alpha carbonic anhydrase"/>
    <property type="match status" value="1"/>
</dbReference>
<sequence length="322" mass="36411">MDNQTASLKRQDLCWIHMVVVNVTGVKPSKHYMGQANIYTMFLARVLCGIFILFTLTETIHGQKEWSYTKPATAPENWKQNYPMCGGIFQSPVNIEAKDAKFDPLLKPIRIYQDLQYSTLFSVFNNGHSFDVRFPKLYWRMSLRNATRGEYCLDHMQLHWGSNSSLGSEHTVNGKPYALEAQLVAFNCDAYASLEEASSAAYGLAILSFLGELQEKVDKEDTLMGRIMGLETTLYKTPLADNNIEITTSNLSKIMDLLNILTYQMFGDLESEKLMSNNFRPVQPLSSPDSPLVRVVYESAGTHPTAISLFLVSLYTLIEQLL</sequence>
<organism evidence="11">
    <name type="scientific">Echinostoma caproni</name>
    <dbReference type="NCBI Taxonomy" id="27848"/>
    <lineage>
        <taxon>Eukaryota</taxon>
        <taxon>Metazoa</taxon>
        <taxon>Spiralia</taxon>
        <taxon>Lophotrochozoa</taxon>
        <taxon>Platyhelminthes</taxon>
        <taxon>Trematoda</taxon>
        <taxon>Digenea</taxon>
        <taxon>Plagiorchiida</taxon>
        <taxon>Echinostomata</taxon>
        <taxon>Echinostomatoidea</taxon>
        <taxon>Echinostomatidae</taxon>
        <taxon>Echinostoma</taxon>
    </lineage>
</organism>
<evidence type="ECO:0000256" key="6">
    <source>
        <dbReference type="ARBA" id="ARBA00048348"/>
    </source>
</evidence>
<dbReference type="InterPro" id="IPR023561">
    <property type="entry name" value="Carbonic_anhydrase_a-class"/>
</dbReference>
<dbReference type="PANTHER" id="PTHR18952:SF265">
    <property type="entry name" value="CARBONIC ANHYDRASE"/>
    <property type="match status" value="1"/>
</dbReference>
<proteinExistence type="inferred from homology"/>
<dbReference type="Pfam" id="PF00194">
    <property type="entry name" value="Carb_anhydrase"/>
    <property type="match status" value="1"/>
</dbReference>
<dbReference type="WBParaSite" id="ECPE_0001276301-mRNA-1">
    <property type="protein sequence ID" value="ECPE_0001276301-mRNA-1"/>
    <property type="gene ID" value="ECPE_0001276301"/>
</dbReference>
<keyword evidence="5" id="KW-0456">Lyase</keyword>
<keyword evidence="4" id="KW-0862">Zinc</keyword>
<evidence type="ECO:0000256" key="4">
    <source>
        <dbReference type="ARBA" id="ARBA00022833"/>
    </source>
</evidence>
<comment type="catalytic activity">
    <reaction evidence="6">
        <text>hydrogencarbonate + H(+) = CO2 + H2O</text>
        <dbReference type="Rhea" id="RHEA:10748"/>
        <dbReference type="ChEBI" id="CHEBI:15377"/>
        <dbReference type="ChEBI" id="CHEBI:15378"/>
        <dbReference type="ChEBI" id="CHEBI:16526"/>
        <dbReference type="ChEBI" id="CHEBI:17544"/>
        <dbReference type="EC" id="4.2.1.1"/>
    </reaction>
</comment>
<dbReference type="EC" id="4.2.1.1" evidence="2"/>
<evidence type="ECO:0000256" key="5">
    <source>
        <dbReference type="ARBA" id="ARBA00023239"/>
    </source>
</evidence>
<evidence type="ECO:0000256" key="1">
    <source>
        <dbReference type="ARBA" id="ARBA00010718"/>
    </source>
</evidence>
<comment type="similarity">
    <text evidence="1">Belongs to the alpha-carbonic anhydrase family.</text>
</comment>
<keyword evidence="7" id="KW-1133">Transmembrane helix</keyword>
<dbReference type="InterPro" id="IPR001148">
    <property type="entry name" value="CA_dom"/>
</dbReference>
<accession>A0A183B0J2</accession>
<dbReference type="SMART" id="SM01057">
    <property type="entry name" value="Carb_anhydrase"/>
    <property type="match status" value="1"/>
</dbReference>
<evidence type="ECO:0000259" key="8">
    <source>
        <dbReference type="PROSITE" id="PS51144"/>
    </source>
</evidence>
<evidence type="ECO:0000313" key="9">
    <source>
        <dbReference type="EMBL" id="VDP89999.1"/>
    </source>
</evidence>
<dbReference type="EMBL" id="UZAN01053490">
    <property type="protein sequence ID" value="VDP89999.1"/>
    <property type="molecule type" value="Genomic_DNA"/>
</dbReference>
<evidence type="ECO:0000256" key="2">
    <source>
        <dbReference type="ARBA" id="ARBA00012925"/>
    </source>
</evidence>
<reference evidence="9 10" key="2">
    <citation type="submission" date="2018-11" db="EMBL/GenBank/DDBJ databases">
        <authorList>
            <consortium name="Pathogen Informatics"/>
        </authorList>
    </citation>
    <scope>NUCLEOTIDE SEQUENCE [LARGE SCALE GENOMIC DNA]</scope>
    <source>
        <strain evidence="9 10">Egypt</strain>
    </source>
</reference>
<dbReference type="PROSITE" id="PS51144">
    <property type="entry name" value="ALPHA_CA_2"/>
    <property type="match status" value="1"/>
</dbReference>